<accession>A0A8B3Y3L5</accession>
<dbReference type="EMBL" id="LT629782">
    <property type="protein sequence ID" value="SDU23535.1"/>
    <property type="molecule type" value="Genomic_DNA"/>
</dbReference>
<evidence type="ECO:0000313" key="1">
    <source>
        <dbReference type="EMBL" id="SDU23535.1"/>
    </source>
</evidence>
<name>A0A8B3Y3L5_9PSED</name>
<protein>
    <recommendedName>
        <fullName evidence="3">DUF3077 domain-containing protein</fullName>
    </recommendedName>
</protein>
<proteinExistence type="predicted"/>
<dbReference type="Pfam" id="PF19619">
    <property type="entry name" value="DUF6124"/>
    <property type="match status" value="1"/>
</dbReference>
<evidence type="ECO:0008006" key="3">
    <source>
        <dbReference type="Google" id="ProtNLM"/>
    </source>
</evidence>
<reference evidence="1 2" key="1">
    <citation type="submission" date="2016-10" db="EMBL/GenBank/DDBJ databases">
        <authorList>
            <person name="Varghese N."/>
            <person name="Submissions S."/>
        </authorList>
    </citation>
    <scope>NUCLEOTIDE SEQUENCE [LARGE SCALE GENOMIC DNA]</scope>
    <source>
        <strain evidence="1 2">BS2775</strain>
    </source>
</reference>
<gene>
    <name evidence="1" type="ORF">SAMN04490197_4083</name>
</gene>
<evidence type="ECO:0000313" key="2">
    <source>
        <dbReference type="Proteomes" id="UP000183653"/>
    </source>
</evidence>
<sequence length="90" mass="9617">MWCIGVSLMNTQIYDDDFPTSVFNVRPGLSSEEALVNASELLASASAMANEQAFSSSGSQRLQTFGLAQLIESAHLLVNDALKKANPVTP</sequence>
<dbReference type="Proteomes" id="UP000183653">
    <property type="component" value="Chromosome I"/>
</dbReference>
<organism evidence="1 2">
    <name type="scientific">Pseudomonas orientalis</name>
    <dbReference type="NCBI Taxonomy" id="76758"/>
    <lineage>
        <taxon>Bacteria</taxon>
        <taxon>Pseudomonadati</taxon>
        <taxon>Pseudomonadota</taxon>
        <taxon>Gammaproteobacteria</taxon>
        <taxon>Pseudomonadales</taxon>
        <taxon>Pseudomonadaceae</taxon>
        <taxon>Pseudomonas</taxon>
    </lineage>
</organism>
<dbReference type="AlphaFoldDB" id="A0A8B3Y3L5"/>
<keyword evidence="2" id="KW-1185">Reference proteome</keyword>